<proteinExistence type="predicted"/>
<name>A0A450TZB4_9GAMM</name>
<organism evidence="1">
    <name type="scientific">Candidatus Kentrum sp. FW</name>
    <dbReference type="NCBI Taxonomy" id="2126338"/>
    <lineage>
        <taxon>Bacteria</taxon>
        <taxon>Pseudomonadati</taxon>
        <taxon>Pseudomonadota</taxon>
        <taxon>Gammaproteobacteria</taxon>
        <taxon>Candidatus Kentrum</taxon>
    </lineage>
</organism>
<reference evidence="1" key="1">
    <citation type="submission" date="2019-02" db="EMBL/GenBank/DDBJ databases">
        <authorList>
            <person name="Gruber-Vodicka R. H."/>
            <person name="Seah K. B. B."/>
        </authorList>
    </citation>
    <scope>NUCLEOTIDE SEQUENCE</scope>
    <source>
        <strain evidence="1">BECK_BZ131</strain>
    </source>
</reference>
<accession>A0A450TZB4</accession>
<dbReference type="AlphaFoldDB" id="A0A450TZB4"/>
<evidence type="ECO:0000313" key="1">
    <source>
        <dbReference type="EMBL" id="VFJ75406.1"/>
    </source>
</evidence>
<dbReference type="EMBL" id="CAADFE010000074">
    <property type="protein sequence ID" value="VFJ75406.1"/>
    <property type="molecule type" value="Genomic_DNA"/>
</dbReference>
<gene>
    <name evidence="1" type="ORF">BECKFW1821C_GA0114237_107421</name>
</gene>
<protein>
    <submittedName>
        <fullName evidence="1">Uncharacterized protein</fullName>
    </submittedName>
</protein>
<sequence>MLLFYFPGYRFTYMTVEQATVSFRETARFATNSFDSSSVMKISSPIIATAYYGICRNYTENCPLAFNLDGSPKITTDEE</sequence>